<dbReference type="PANTHER" id="PTHR12301:SF10">
    <property type="match status" value="1"/>
</dbReference>
<evidence type="ECO:0000256" key="1">
    <source>
        <dbReference type="ARBA" id="ARBA00022443"/>
    </source>
</evidence>
<feature type="region of interest" description="Disordered" evidence="3">
    <location>
        <begin position="267"/>
        <end position="286"/>
    </location>
</feature>
<feature type="region of interest" description="Disordered" evidence="3">
    <location>
        <begin position="914"/>
        <end position="1069"/>
    </location>
</feature>
<dbReference type="EMBL" id="CAJVCH010527581">
    <property type="protein sequence ID" value="CAG7822827.1"/>
    <property type="molecule type" value="Genomic_DNA"/>
</dbReference>
<feature type="compositionally biased region" description="Polar residues" evidence="3">
    <location>
        <begin position="848"/>
        <end position="858"/>
    </location>
</feature>
<feature type="compositionally biased region" description="Basic and acidic residues" evidence="3">
    <location>
        <begin position="642"/>
        <end position="652"/>
    </location>
</feature>
<feature type="compositionally biased region" description="Basic and acidic residues" evidence="3">
    <location>
        <begin position="477"/>
        <end position="486"/>
    </location>
</feature>
<feature type="region of interest" description="Disordered" evidence="3">
    <location>
        <begin position="1288"/>
        <end position="1344"/>
    </location>
</feature>
<feature type="compositionally biased region" description="Polar residues" evidence="3">
    <location>
        <begin position="1306"/>
        <end position="1319"/>
    </location>
</feature>
<feature type="compositionally biased region" description="Polar residues" evidence="3">
    <location>
        <begin position="98"/>
        <end position="109"/>
    </location>
</feature>
<feature type="compositionally biased region" description="Pro residues" evidence="3">
    <location>
        <begin position="1415"/>
        <end position="1432"/>
    </location>
</feature>
<evidence type="ECO:0000313" key="7">
    <source>
        <dbReference type="Proteomes" id="UP000708208"/>
    </source>
</evidence>
<feature type="region of interest" description="Disordered" evidence="3">
    <location>
        <begin position="1"/>
        <end position="75"/>
    </location>
</feature>
<feature type="region of interest" description="Disordered" evidence="3">
    <location>
        <begin position="633"/>
        <end position="697"/>
    </location>
</feature>
<feature type="compositionally biased region" description="Basic and acidic residues" evidence="3">
    <location>
        <begin position="57"/>
        <end position="75"/>
    </location>
</feature>
<protein>
    <submittedName>
        <fullName evidence="6">Uncharacterized protein</fullName>
    </submittedName>
</protein>
<feature type="region of interest" description="Disordered" evidence="3">
    <location>
        <begin position="310"/>
        <end position="511"/>
    </location>
</feature>
<dbReference type="OrthoDB" id="10047268at2759"/>
<feature type="compositionally biased region" description="Polar residues" evidence="3">
    <location>
        <begin position="398"/>
        <end position="407"/>
    </location>
</feature>
<dbReference type="Proteomes" id="UP000708208">
    <property type="component" value="Unassembled WGS sequence"/>
</dbReference>
<sequence>MTGRKPKLSLFRDRRTSDSWTCPNNNNNPNLLRTLHRDKKREEDSFSSDVSDSPVLEPRRGKKSESKKTREDFDLVPLPERDDRFWYSANDIALSHLSNQTSPPTQLNASEGAIPPELNPNIQTIGPREISPSSSASDASTTISREKRIAKALLHLHIQAAETVANNVGRRKSDNFYDSAQTLKRTRKRSRNAIENGISKENLKQGSKLKEKHSNPILVHYTHNQLDEKNSTSSSKGKTKPFNFIKKPQRGRSLSLPEKIWNDFLSNTGQSKETIPSASTNTKKKISLDRKQAQLLQQQLNKSSRKLFGKMEQTPDNSFDKSPQDNSGRKEENPYGDVRFASKYGMSSSAEKATSKVGDTKAPRKISETKRPEVVSSTSKTSRGSKSKQSEVKPKNSEVVSKSNNTNQKRDDKKAKNQPAKQAVKKDDAKVEAKHTESKKRPEAKTVPKQQIQTLKNGETLKKRKSSQQENVPDVTTRARDSDLRENTAASDETIEMRSEQAEEPPPARRFSKWKLFKSAFRLSKKSNRRSINFDADSKSPRDHVILANMTFNPETGTPKKPKRPVTFHGISSVEKTNIKRLSASLTDPALYRPMEKSEVASDDDAEEVKFVRKSSGNFLKSFRIKKRNKVQNASESLIEASKPKSESRPIADAKVVSKGPEERRGLNRNEKQRRSSSGNIFQAFYSPRRRRESSVTARDFDDVTLDLASGELKKTWDGTLITNATGTDVDIVAGFPLLSPVKEITPDIGTNIENDSRSHHHHHHRNTSRHSSPDSPHMLVKGAKNEMTRTRGIATANAPATVPTPYRCNSPDLYSSPVKVNKAPSSEDVSVIPSSSALVSQQLQNFESPAAKTQRQSPSDRECQSRGSQTDIHISSEHREDYDNEDLQLHSPPWNSRGLLGRVKDLHRNGVFSFGSSSGNSLGSLGNKGRSKSSSRSNSRSANHTPGRNSSSCSSSSDFYRRPSAPNGLGQDRSTDSGQSQRRGGEMSEEKNDWRKTDKRNAVRKGSGLGSVSHHEDHHHHHPPLLLPGMRSEGRRRGAEEFGDSEEEKQGGSFGRNSSEEELTSINNVGAGPGNAVVVAAAAPTVSSRLGTRTSVTMTLPRHGSGPSNPLSISSSLSDCEVASDQSKDNEYDGPFVGKALALVDCIPSPYDRHALRYKKGDVIEIISKKPTGTWTGKIGGRVGHFKFINVQVLPEEDEDEDVFPSGPDDYEGDYSRDEDYYYNNCARFTDQSDASLPRRRRRKNSLTPWQMEQRQSVASVINGLRKENALLRKGSELRSLEIQGNSYAREDDGAGEDCGPSSMPPSWSESLWENPSNIKGFPDVRRTSSREGKMRKEKKGRPKSVRDLLERINLGNYISVFILHGFESLDLFKELEEEDLDRLAIVDGADRAKILTAAELLREYDTEEEIPILTPPAPAPEPPTAPPPPAFSNYPRDSGIFVKFEEELENHFSGNLENIQNSAAPPVPRPGTYCTNINCREKENQEIILSPANLQQLQDDKGIFSFLNDSAPAGAAPRCGNSPSANGQILEIVSNDEDRTDFYGDVKQRFLNARSMFEMASNGGNLNLAGNSNPGANSKSQENLVTKTRFVYEKSDSGISCSTNSPTLVPSD</sequence>
<dbReference type="PROSITE" id="PS50002">
    <property type="entry name" value="SH3"/>
    <property type="match status" value="1"/>
</dbReference>
<feature type="compositionally biased region" description="Polar residues" evidence="3">
    <location>
        <begin position="448"/>
        <end position="457"/>
    </location>
</feature>
<feature type="compositionally biased region" description="Basic and acidic residues" evidence="3">
    <location>
        <begin position="318"/>
        <end position="333"/>
    </location>
</feature>
<feature type="compositionally biased region" description="Low complexity" evidence="3">
    <location>
        <begin position="914"/>
        <end position="942"/>
    </location>
</feature>
<name>A0A8J2KSA5_9HEXA</name>
<dbReference type="InterPro" id="IPR051725">
    <property type="entry name" value="SAM-SH3_domain_protein"/>
</dbReference>
<feature type="region of interest" description="Disordered" evidence="3">
    <location>
        <begin position="749"/>
        <end position="780"/>
    </location>
</feature>
<evidence type="ECO:0000259" key="4">
    <source>
        <dbReference type="PROSITE" id="PS50002"/>
    </source>
</evidence>
<dbReference type="PROSITE" id="PS50105">
    <property type="entry name" value="SAM_DOMAIN"/>
    <property type="match status" value="1"/>
</dbReference>
<dbReference type="SMART" id="SM00454">
    <property type="entry name" value="SAM"/>
    <property type="match status" value="1"/>
</dbReference>
<feature type="compositionally biased region" description="Low complexity" evidence="3">
    <location>
        <begin position="1105"/>
        <end position="1119"/>
    </location>
</feature>
<feature type="domain" description="SAM" evidence="5">
    <location>
        <begin position="1342"/>
        <end position="1406"/>
    </location>
</feature>
<reference evidence="6" key="1">
    <citation type="submission" date="2021-06" db="EMBL/GenBank/DDBJ databases">
        <authorList>
            <person name="Hodson N. C."/>
            <person name="Mongue J. A."/>
            <person name="Jaron S. K."/>
        </authorList>
    </citation>
    <scope>NUCLEOTIDE SEQUENCE</scope>
</reference>
<feature type="compositionally biased region" description="Polar residues" evidence="3">
    <location>
        <begin position="267"/>
        <end position="281"/>
    </location>
</feature>
<feature type="region of interest" description="Disordered" evidence="3">
    <location>
        <begin position="179"/>
        <end position="212"/>
    </location>
</feature>
<feature type="region of interest" description="Disordered" evidence="3">
    <location>
        <begin position="587"/>
        <end position="608"/>
    </location>
</feature>
<feature type="compositionally biased region" description="Basic and acidic residues" evidence="3">
    <location>
        <begin position="358"/>
        <end position="373"/>
    </location>
</feature>
<feature type="compositionally biased region" description="Basic residues" evidence="3">
    <location>
        <begin position="759"/>
        <end position="769"/>
    </location>
</feature>
<proteinExistence type="predicted"/>
<feature type="compositionally biased region" description="Basic and acidic residues" evidence="3">
    <location>
        <begin position="984"/>
        <end position="1002"/>
    </location>
</feature>
<feature type="region of interest" description="Disordered" evidence="3">
    <location>
        <begin position="848"/>
        <end position="894"/>
    </location>
</feature>
<dbReference type="Pfam" id="PF00536">
    <property type="entry name" value="SAM_1"/>
    <property type="match status" value="1"/>
</dbReference>
<dbReference type="Pfam" id="PF07653">
    <property type="entry name" value="SH3_2"/>
    <property type="match status" value="1"/>
</dbReference>
<gene>
    <name evidence="6" type="ORF">AFUS01_LOCUS33077</name>
</gene>
<evidence type="ECO:0000256" key="2">
    <source>
        <dbReference type="PROSITE-ProRule" id="PRU00192"/>
    </source>
</evidence>
<feature type="region of interest" description="Disordered" evidence="3">
    <location>
        <begin position="98"/>
        <end position="142"/>
    </location>
</feature>
<feature type="compositionally biased region" description="Basic and acidic residues" evidence="3">
    <location>
        <begin position="660"/>
        <end position="674"/>
    </location>
</feature>
<evidence type="ECO:0000256" key="3">
    <source>
        <dbReference type="SAM" id="MobiDB-lite"/>
    </source>
</evidence>
<evidence type="ECO:0000259" key="5">
    <source>
        <dbReference type="PROSITE" id="PS50105"/>
    </source>
</evidence>
<feature type="compositionally biased region" description="Basic and acidic residues" evidence="3">
    <location>
        <begin position="424"/>
        <end position="446"/>
    </location>
</feature>
<feature type="domain" description="SH3" evidence="4">
    <location>
        <begin position="1136"/>
        <end position="1197"/>
    </location>
</feature>
<keyword evidence="7" id="KW-1185">Reference proteome</keyword>
<organism evidence="6 7">
    <name type="scientific">Allacma fusca</name>
    <dbReference type="NCBI Taxonomy" id="39272"/>
    <lineage>
        <taxon>Eukaryota</taxon>
        <taxon>Metazoa</taxon>
        <taxon>Ecdysozoa</taxon>
        <taxon>Arthropoda</taxon>
        <taxon>Hexapoda</taxon>
        <taxon>Collembola</taxon>
        <taxon>Symphypleona</taxon>
        <taxon>Sminthuridae</taxon>
        <taxon>Allacma</taxon>
    </lineage>
</organism>
<feature type="compositionally biased region" description="Low complexity" evidence="3">
    <location>
        <begin position="130"/>
        <end position="142"/>
    </location>
</feature>
<dbReference type="PANTHER" id="PTHR12301">
    <property type="entry name" value="SAM-DOMAIN, SH3 AND NUCLEAR LOCALIZATION SIGNALS PROTEIN RELATED"/>
    <property type="match status" value="1"/>
</dbReference>
<feature type="region of interest" description="Disordered" evidence="3">
    <location>
        <begin position="1414"/>
        <end position="1434"/>
    </location>
</feature>
<accession>A0A8J2KSA5</accession>
<comment type="caution">
    <text evidence="6">The sequence shown here is derived from an EMBL/GenBank/DDBJ whole genome shotgun (WGS) entry which is preliminary data.</text>
</comment>
<evidence type="ECO:0000313" key="6">
    <source>
        <dbReference type="EMBL" id="CAG7822827.1"/>
    </source>
</evidence>
<feature type="region of interest" description="Disordered" evidence="3">
    <location>
        <begin position="1234"/>
        <end position="1254"/>
    </location>
</feature>
<dbReference type="InterPro" id="IPR001452">
    <property type="entry name" value="SH3_domain"/>
</dbReference>
<feature type="compositionally biased region" description="Basic and acidic residues" evidence="3">
    <location>
        <begin position="1324"/>
        <end position="1336"/>
    </location>
</feature>
<feature type="region of interest" description="Disordered" evidence="3">
    <location>
        <begin position="1099"/>
        <end position="1130"/>
    </location>
</feature>
<keyword evidence="1 2" id="KW-0728">SH3 domain</keyword>
<feature type="region of interest" description="Disordered" evidence="3">
    <location>
        <begin position="224"/>
        <end position="251"/>
    </location>
</feature>
<dbReference type="InterPro" id="IPR001660">
    <property type="entry name" value="SAM"/>
</dbReference>